<dbReference type="EMBL" id="CAKXAJ010026246">
    <property type="protein sequence ID" value="CAH2264196.1"/>
    <property type="molecule type" value="Genomic_DNA"/>
</dbReference>
<name>A0A8S4SI48_9NEOP</name>
<protein>
    <submittedName>
        <fullName evidence="1">Jg22462 protein</fullName>
    </submittedName>
</protein>
<proteinExistence type="predicted"/>
<evidence type="ECO:0000313" key="1">
    <source>
        <dbReference type="EMBL" id="CAH2264196.1"/>
    </source>
</evidence>
<organism evidence="1 2">
    <name type="scientific">Pararge aegeria aegeria</name>
    <dbReference type="NCBI Taxonomy" id="348720"/>
    <lineage>
        <taxon>Eukaryota</taxon>
        <taxon>Metazoa</taxon>
        <taxon>Ecdysozoa</taxon>
        <taxon>Arthropoda</taxon>
        <taxon>Hexapoda</taxon>
        <taxon>Insecta</taxon>
        <taxon>Pterygota</taxon>
        <taxon>Neoptera</taxon>
        <taxon>Endopterygota</taxon>
        <taxon>Lepidoptera</taxon>
        <taxon>Glossata</taxon>
        <taxon>Ditrysia</taxon>
        <taxon>Papilionoidea</taxon>
        <taxon>Nymphalidae</taxon>
        <taxon>Satyrinae</taxon>
        <taxon>Satyrini</taxon>
        <taxon>Parargina</taxon>
        <taxon>Pararge</taxon>
    </lineage>
</organism>
<reference evidence="1" key="1">
    <citation type="submission" date="2022-03" db="EMBL/GenBank/DDBJ databases">
        <authorList>
            <person name="Lindestad O."/>
        </authorList>
    </citation>
    <scope>NUCLEOTIDE SEQUENCE</scope>
</reference>
<dbReference type="Proteomes" id="UP000838756">
    <property type="component" value="Unassembled WGS sequence"/>
</dbReference>
<evidence type="ECO:0000313" key="2">
    <source>
        <dbReference type="Proteomes" id="UP000838756"/>
    </source>
</evidence>
<dbReference type="AlphaFoldDB" id="A0A8S4SI48"/>
<sequence length="102" mass="11683">MILGLAHESLQGLSNSRHRHCPDEVGSSINTFDMDSYPTDPYMVDTMQYYDELRPMPYGFVMESDGFPHNGPVKVGGRKENKNLLVLTRMSPDEYKPRIRFG</sequence>
<accession>A0A8S4SI48</accession>
<comment type="caution">
    <text evidence="1">The sequence shown here is derived from an EMBL/GenBank/DDBJ whole genome shotgun (WGS) entry which is preliminary data.</text>
</comment>
<keyword evidence="2" id="KW-1185">Reference proteome</keyword>
<gene>
    <name evidence="1" type="primary">jg22462</name>
    <name evidence="1" type="ORF">PAEG_LOCUS24538</name>
</gene>